<evidence type="ECO:0000313" key="4">
    <source>
        <dbReference type="EMBL" id="OAE20380.1"/>
    </source>
</evidence>
<dbReference type="PROSITE" id="PS51658">
    <property type="entry name" value="BFN"/>
    <property type="match status" value="1"/>
</dbReference>
<evidence type="ECO:0000256" key="2">
    <source>
        <dbReference type="ARBA" id="ARBA00025428"/>
    </source>
</evidence>
<dbReference type="EMBL" id="LVLJ01003622">
    <property type="protein sequence ID" value="OAE20380.1"/>
    <property type="molecule type" value="Genomic_DNA"/>
</dbReference>
<name>A0A176VHN2_MARPO</name>
<dbReference type="Pfam" id="PF02577">
    <property type="entry name" value="BFN_dom"/>
    <property type="match status" value="1"/>
</dbReference>
<dbReference type="InterPro" id="IPR003729">
    <property type="entry name" value="Bi_nuclease_dom"/>
</dbReference>
<organism evidence="4 5">
    <name type="scientific">Marchantia polymorpha subsp. ruderalis</name>
    <dbReference type="NCBI Taxonomy" id="1480154"/>
    <lineage>
        <taxon>Eukaryota</taxon>
        <taxon>Viridiplantae</taxon>
        <taxon>Streptophyta</taxon>
        <taxon>Embryophyta</taxon>
        <taxon>Marchantiophyta</taxon>
        <taxon>Marchantiopsida</taxon>
        <taxon>Marchantiidae</taxon>
        <taxon>Marchantiales</taxon>
        <taxon>Marchantiaceae</taxon>
        <taxon>Marchantia</taxon>
    </lineage>
</organism>
<dbReference type="InterPro" id="IPR036104">
    <property type="entry name" value="BFN_sf"/>
</dbReference>
<dbReference type="AlphaFoldDB" id="A0A176VHN2"/>
<dbReference type="GO" id="GO:0004518">
    <property type="term" value="F:nuclease activity"/>
    <property type="evidence" value="ECO:0007669"/>
    <property type="project" value="InterPro"/>
</dbReference>
<comment type="function">
    <text evidence="2">Bifunctional nuclease with both RNase and DNase activities. Involved in basal defense response. Participates in abscisic acid-derived callose deposition following infection by a necrotrophic pathogen.</text>
</comment>
<comment type="similarity">
    <text evidence="1">Belongs to the bifunctional nuclease family.</text>
</comment>
<reference evidence="4" key="1">
    <citation type="submission" date="2016-03" db="EMBL/GenBank/DDBJ databases">
        <title>Mechanisms controlling the formation of the plant cell surface in tip-growing cells are functionally conserved among land plants.</title>
        <authorList>
            <person name="Honkanen S."/>
            <person name="Jones V.A."/>
            <person name="Morieri G."/>
            <person name="Champion C."/>
            <person name="Hetherington A.J."/>
            <person name="Kelly S."/>
            <person name="Saint-Marcoux D."/>
            <person name="Proust H."/>
            <person name="Prescott H."/>
            <person name="Dolan L."/>
        </authorList>
    </citation>
    <scope>NUCLEOTIDE SEQUENCE [LARGE SCALE GENOMIC DNA]</scope>
    <source>
        <tissue evidence="4">Whole gametophyte</tissue>
    </source>
</reference>
<proteinExistence type="inferred from homology"/>
<dbReference type="SUPFAM" id="SSF103256">
    <property type="entry name" value="Hypothetical protein TM0160"/>
    <property type="match status" value="1"/>
</dbReference>
<keyword evidence="5" id="KW-1185">Reference proteome</keyword>
<sequence length="432" mass="48161">MITGKEDGKMLIRPVKSTGETLSAVDGEASTRAMPFRRRQHCVGSGSGTGTGSSRLSEGDIVLDNSVQVSEGCGSTGNTCLAWGICNANVFHRRKKYVLTKEPAVQLRNTNKIIRPGNRVKFMATALSLRVRLPLRMRGHSLVAQKPFVKQEVNFVKPKRTRGVRCSSGTDDENYVPAHVIEAVSMMPSQGQLYMTLFDGREVEVNHVNPTKGQLLYKASTPTIFLKMSDESNLMLPIVVGETAVAMLMKALHDGEKLGRPNQYQILKNIVGALNYEARMVKVTERVLDTYYARIYIAKPGDEELLSVDARPSDAINLAVRCKIPIYVNKDIVTADAVKAVHQTVYRKKIAYPRRARQHDDFLDGADDEPDTMAEEISIMKSMLLAVKEERYADAARLRDELLKLRALAEWQLRQLAIVLEQLTAKVNRVCS</sequence>
<dbReference type="PANTHER" id="PTHR15160:SF1">
    <property type="entry name" value="VON HIPPEL-LINDAU DISEASE TUMOR SUPPRESSOR"/>
    <property type="match status" value="1"/>
</dbReference>
<gene>
    <name evidence="4" type="ORF">AXG93_3932s1040</name>
</gene>
<dbReference type="Proteomes" id="UP000077202">
    <property type="component" value="Unassembled WGS sequence"/>
</dbReference>
<comment type="caution">
    <text evidence="4">The sequence shown here is derived from an EMBL/GenBank/DDBJ whole genome shotgun (WGS) entry which is preliminary data.</text>
</comment>
<dbReference type="Gene3D" id="3.10.690.10">
    <property type="entry name" value="Bifunctional nuclease domain"/>
    <property type="match status" value="1"/>
</dbReference>
<protein>
    <recommendedName>
        <fullName evidence="3">BFN domain-containing protein</fullName>
    </recommendedName>
</protein>
<dbReference type="PANTHER" id="PTHR15160">
    <property type="entry name" value="VON HIPPEL-LINDAU PROTEIN"/>
    <property type="match status" value="1"/>
</dbReference>
<evidence type="ECO:0000313" key="5">
    <source>
        <dbReference type="Proteomes" id="UP000077202"/>
    </source>
</evidence>
<dbReference type="GO" id="GO:0016567">
    <property type="term" value="P:protein ubiquitination"/>
    <property type="evidence" value="ECO:0007669"/>
    <property type="project" value="TreeGrafter"/>
</dbReference>
<dbReference type="GO" id="GO:0005634">
    <property type="term" value="C:nucleus"/>
    <property type="evidence" value="ECO:0007669"/>
    <property type="project" value="TreeGrafter"/>
</dbReference>
<feature type="domain" description="BFN" evidence="3">
    <location>
        <begin position="200"/>
        <end position="340"/>
    </location>
</feature>
<dbReference type="GO" id="GO:0030891">
    <property type="term" value="C:VCB complex"/>
    <property type="evidence" value="ECO:0007669"/>
    <property type="project" value="TreeGrafter"/>
</dbReference>
<accession>A0A176VHN2</accession>
<evidence type="ECO:0000256" key="1">
    <source>
        <dbReference type="ARBA" id="ARBA00009095"/>
    </source>
</evidence>
<evidence type="ECO:0000259" key="3">
    <source>
        <dbReference type="PROSITE" id="PS51658"/>
    </source>
</evidence>